<dbReference type="STRING" id="1603606.DSOUD_3452"/>
<dbReference type="KEGG" id="des:DSOUD_3452"/>
<dbReference type="PROSITE" id="PS50111">
    <property type="entry name" value="CHEMOTAXIS_TRANSDUC_2"/>
    <property type="match status" value="1"/>
</dbReference>
<dbReference type="EMBL" id="CP010802">
    <property type="protein sequence ID" value="ALC18169.1"/>
    <property type="molecule type" value="Genomic_DNA"/>
</dbReference>
<feature type="domain" description="Methyl-accepting transducer" evidence="5">
    <location>
        <begin position="306"/>
        <end position="521"/>
    </location>
</feature>
<feature type="domain" description="HAMP" evidence="6">
    <location>
        <begin position="210"/>
        <end position="262"/>
    </location>
</feature>
<keyword evidence="4" id="KW-0472">Membrane</keyword>
<dbReference type="InterPro" id="IPR003660">
    <property type="entry name" value="HAMP_dom"/>
</dbReference>
<dbReference type="PATRIC" id="fig|1603606.3.peg.3713"/>
<dbReference type="AlphaFoldDB" id="A0A0M3QGK8"/>
<dbReference type="PRINTS" id="PR00260">
    <property type="entry name" value="CHEMTRNSDUCR"/>
</dbReference>
<dbReference type="Gene3D" id="1.10.8.500">
    <property type="entry name" value="HAMP domain in histidine kinase"/>
    <property type="match status" value="1"/>
</dbReference>
<keyword evidence="3" id="KW-0807">Transducer</keyword>
<dbReference type="RefSeq" id="WP_053552110.1">
    <property type="nucleotide sequence ID" value="NZ_CP010802.1"/>
</dbReference>
<dbReference type="PROSITE" id="PS50885">
    <property type="entry name" value="HAMP"/>
    <property type="match status" value="2"/>
</dbReference>
<dbReference type="GO" id="GO:0007165">
    <property type="term" value="P:signal transduction"/>
    <property type="evidence" value="ECO:0007669"/>
    <property type="project" value="UniProtKB-KW"/>
</dbReference>
<dbReference type="Proteomes" id="UP000057158">
    <property type="component" value="Chromosome"/>
</dbReference>
<name>A0A0M3QGK8_9BACT</name>
<keyword evidence="1" id="KW-0145">Chemotaxis</keyword>
<dbReference type="GO" id="GO:0004888">
    <property type="term" value="F:transmembrane signaling receptor activity"/>
    <property type="evidence" value="ECO:0007669"/>
    <property type="project" value="InterPro"/>
</dbReference>
<dbReference type="GO" id="GO:0006935">
    <property type="term" value="P:chemotaxis"/>
    <property type="evidence" value="ECO:0007669"/>
    <property type="project" value="UniProtKB-KW"/>
</dbReference>
<comment type="similarity">
    <text evidence="2">Belongs to the methyl-accepting chemotaxis (MCP) protein family.</text>
</comment>
<dbReference type="PANTHER" id="PTHR43531:SF11">
    <property type="entry name" value="METHYL-ACCEPTING CHEMOTAXIS PROTEIN 3"/>
    <property type="match status" value="1"/>
</dbReference>
<dbReference type="SMART" id="SM00304">
    <property type="entry name" value="HAMP"/>
    <property type="match status" value="1"/>
</dbReference>
<dbReference type="SMART" id="SM00283">
    <property type="entry name" value="MA"/>
    <property type="match status" value="1"/>
</dbReference>
<protein>
    <submittedName>
        <fullName evidence="7">Methyl-accepting chemotaxis protein</fullName>
    </submittedName>
</protein>
<dbReference type="CDD" id="cd06225">
    <property type="entry name" value="HAMP"/>
    <property type="match status" value="2"/>
</dbReference>
<evidence type="ECO:0000256" key="1">
    <source>
        <dbReference type="ARBA" id="ARBA00022500"/>
    </source>
</evidence>
<dbReference type="GO" id="GO:0005886">
    <property type="term" value="C:plasma membrane"/>
    <property type="evidence" value="ECO:0007669"/>
    <property type="project" value="TreeGrafter"/>
</dbReference>
<evidence type="ECO:0000256" key="3">
    <source>
        <dbReference type="PROSITE-ProRule" id="PRU00284"/>
    </source>
</evidence>
<dbReference type="InterPro" id="IPR004089">
    <property type="entry name" value="MCPsignal_dom"/>
</dbReference>
<dbReference type="InterPro" id="IPR004090">
    <property type="entry name" value="Chemotax_Me-accpt_rcpt"/>
</dbReference>
<keyword evidence="8" id="KW-1185">Reference proteome</keyword>
<organism evidence="7 8">
    <name type="scientific">Desulfuromonas soudanensis</name>
    <dbReference type="NCBI Taxonomy" id="1603606"/>
    <lineage>
        <taxon>Bacteria</taxon>
        <taxon>Pseudomonadati</taxon>
        <taxon>Thermodesulfobacteriota</taxon>
        <taxon>Desulfuromonadia</taxon>
        <taxon>Desulfuromonadales</taxon>
        <taxon>Desulfuromonadaceae</taxon>
        <taxon>Desulfuromonas</taxon>
    </lineage>
</organism>
<sequence length="554" mass="58329">MKNMGITAKFVAIVSLVTLLLLGAIAAGVLVSATALQNRQTAAFTDILQGEQAQQEVLLRESLEKKGRLAAELMAQTAVGFIFNYDYDSLAQIAGNAQRDGDITSVVFFDRDGNPLTPQAEAAGGETLIRQQIVYRGADAEETLGEVAVSLDFTSVAEAKEKLASRIAGIVADSEAANDEGILSLTWRIAALTLAGLLTLCLILSFAFSRLIVRPLRRSIAVAEAIGAGDLSLEIAVKSGDEIGQLAGAMAAMADSMREVTALAQQIATGRLDVRIKERSGRDELMQALQAMASKLAEVTREVRLTATNLGAGSRQMSAGSQQMSRGAVEQAAAAEECSSSIEEMSANIRQNTDNALQTEKISAQAAASAREGGLAVTDTVSAMRQISGRILIIEEIARQTNLLALNAAIEAARAGEHGKGFAVVASEVRKLAERSQSAAADINALSTSSMAVAEHAGTLLERIVPDIERTAELVQEISAASREQDAGADQIGRAIQQLDLIIQQNVAVAEEVAGAAEELSLQSEQLESLTAFFVGVDETGTEDQTTYALPNLS</sequence>
<reference evidence="7 8" key="1">
    <citation type="submission" date="2015-07" db="EMBL/GenBank/DDBJ databases">
        <title>Isolation and Genomic Characterization of a Novel Halophilic Metal-Reducing Deltaproteobacterium from the Deep Subsurface.</title>
        <authorList>
            <person name="Badalamenti J.P."/>
            <person name="Summers Z.M."/>
            <person name="Gralnick J.A."/>
            <person name="Bond D.R."/>
        </authorList>
    </citation>
    <scope>NUCLEOTIDE SEQUENCE [LARGE SCALE GENOMIC DNA]</scope>
    <source>
        <strain evidence="7 8">WTL</strain>
    </source>
</reference>
<evidence type="ECO:0000313" key="7">
    <source>
        <dbReference type="EMBL" id="ALC18169.1"/>
    </source>
</evidence>
<evidence type="ECO:0000256" key="2">
    <source>
        <dbReference type="ARBA" id="ARBA00029447"/>
    </source>
</evidence>
<dbReference type="Pfam" id="PF00672">
    <property type="entry name" value="HAMP"/>
    <property type="match status" value="1"/>
</dbReference>
<feature type="transmembrane region" description="Helical" evidence="4">
    <location>
        <begin position="185"/>
        <end position="208"/>
    </location>
</feature>
<evidence type="ECO:0000256" key="4">
    <source>
        <dbReference type="SAM" id="Phobius"/>
    </source>
</evidence>
<proteinExistence type="inferred from homology"/>
<feature type="domain" description="HAMP" evidence="6">
    <location>
        <begin position="264"/>
        <end position="301"/>
    </location>
</feature>
<dbReference type="Pfam" id="PF00015">
    <property type="entry name" value="MCPsignal"/>
    <property type="match status" value="1"/>
</dbReference>
<keyword evidence="4" id="KW-0812">Transmembrane</keyword>
<dbReference type="SUPFAM" id="SSF58104">
    <property type="entry name" value="Methyl-accepting chemotaxis protein (MCP) signaling domain"/>
    <property type="match status" value="1"/>
</dbReference>
<dbReference type="PANTHER" id="PTHR43531">
    <property type="entry name" value="PROTEIN ICFG"/>
    <property type="match status" value="1"/>
</dbReference>
<gene>
    <name evidence="7" type="ORF">DSOUD_3452</name>
</gene>
<dbReference type="InterPro" id="IPR051310">
    <property type="entry name" value="MCP_chemotaxis"/>
</dbReference>
<keyword evidence="4" id="KW-1133">Transmembrane helix</keyword>
<accession>A0A0M3QGK8</accession>
<evidence type="ECO:0000259" key="6">
    <source>
        <dbReference type="PROSITE" id="PS50885"/>
    </source>
</evidence>
<dbReference type="Gene3D" id="1.10.287.950">
    <property type="entry name" value="Methyl-accepting chemotaxis protein"/>
    <property type="match status" value="1"/>
</dbReference>
<evidence type="ECO:0000313" key="8">
    <source>
        <dbReference type="Proteomes" id="UP000057158"/>
    </source>
</evidence>
<evidence type="ECO:0000259" key="5">
    <source>
        <dbReference type="PROSITE" id="PS50111"/>
    </source>
</evidence>